<feature type="transmembrane region" description="Helical" evidence="3">
    <location>
        <begin position="95"/>
        <end position="114"/>
    </location>
</feature>
<feature type="coiled-coil region" evidence="1">
    <location>
        <begin position="1094"/>
        <end position="1121"/>
    </location>
</feature>
<dbReference type="Gene3D" id="1.20.120.20">
    <property type="entry name" value="Apolipoprotein"/>
    <property type="match status" value="1"/>
</dbReference>
<keyword evidence="3" id="KW-0812">Transmembrane</keyword>
<sequence>MSDSNGETPSNEDIAAEEKPKGSWGKFMATKFKYVSAYSAIQTVLLYILAIMSINSRKPCVGVTYAEAGSRADPYVEETDTTVAETWDPVAATGGVSYTLTLLLIVPLVGLLCHKYRKLELTIKVPTIIYIMGKDAGRIWGRSGVYTWYTSEVEVTKKFLRAQRDFFDAKEKRATAKANLKLQSRITDPEKLATFKKELAEAEKRDHALELAYQADLEADRQAAKERDEANHKFYLSELKMGNIKEDVQKLFASGKYEPKDKKDEPIKDPDGNAVIIKFNDVTDGKYGEPTTNEFGDTLFGSPGDERWGFPTEDEFGEKLFGSDLATVSAAWEKLVRAKERACLKGATDEKFPWHHTITIYHGAWLMDIYLWIKGCIIEFGGKKFNWMREEWRLKQFWKMVQYLAKIMQFVGLFMLLGMEWEMMGWESDADGETRTDFKKADGTFGTFKDGAQTEKVDPDCTGDDCEWLGCRLKPMVDLSWDSDADGKYDKKGEQGVMIGTGIALNKQILEILILDTIILGGLIYWLFNKCVESKNYISRVQHTVWFDLQMAIWGYAMVPPVMDVEGSRKKKLKKQKFEHDAYTLVWNNCIKKKPAIYVNEVPEGEDGKQHVKAGYEVGFKYSWIGANGKLYADEETCKNDSERIKWCEETWKKADKYIHEKKGKKPEAGDGAADTTAEDTTTTTETKAETPADGEEKKEKAKNPVAAWIDSNMDSFKLSGLFGKKAQFEVEKKIKEERAKDRAEISAEGSGEDGGAAAVKEEGEPGLKHPADQEWKRYPILRKLFEKKDPKASEKDEPPKEIGQSFISADLEFMWEYRIWYLNTRPERALWRDNGHLSWAPVKPEKAKQIYPKEGRMARKYPQFDPSTLTMTDPWEENEKLTWVWENGYTAKEEELYQIKVKEYLKIKEKGDVRFKHVKDWKECDIDDPHRAPVFAISLPILAKARDAKIFLIFSCTFGLFCFSPVRFLMVYFAYVDKNYGVEKFMKYNLTWYFIWGFIWMFIAAISLKLGGFGIGVGDISFKSLDLGSIARLDKIFTTGFAMGAAPNMNFAVSGQLFNSVIQGISSALDMCAGLGDAKILPGGADVDTDALKGAAEKAAQAAKEAAEKAANQAAESAQAAAEGALESAQAAAEGVLASAESGVLNAMAQSASMAAAAGNVAQAAQVMLDFKSPPVDGDKPEGAPDDWSEKIQKVQGKISEMCVMELPNLQEAMNSMDKLVSVDGVYRSKYVETKEALTQEDGTLKTWPNNQPSAKARMYFVGILYAAEELFKDDFPEFIITGTKAEEMINNAVEKGLMEACRLEAAEASGYNALKEAVEETVEKAKQMKEDFEAKLQELQDAARAKLEGMKDEIKQFIQDKKTEVLGKMKTMVEEEAKKWVEENIGPKVEEGVEDWVDELGLGSTSWLPMDKLKNFAVERIMGLFAALIDQLLNGKFNPKELVADATANPLAGMTPKDMLAAGFEASKECGAYDGLHEAIEEAKEKVEEVKQEVTDAVNEVKEQVQDAVNEVKDAVDEATEGAGLGTTDEMAEKAKEELAELKAPEGKKSFFSIDTFIDRADTLPSDQYKIEKKKAQFLLFQTFLIGTAMNFLFQIGTHPGFPFGKYDPAHYM</sequence>
<feature type="transmembrane region" description="Helical" evidence="3">
    <location>
        <begin position="403"/>
        <end position="421"/>
    </location>
</feature>
<dbReference type="PANTHER" id="PTHR47372">
    <property type="entry name" value="DAUER UP-REGULATED-RELATED"/>
    <property type="match status" value="1"/>
</dbReference>
<feature type="compositionally biased region" description="Low complexity" evidence="2">
    <location>
        <begin position="670"/>
        <end position="686"/>
    </location>
</feature>
<dbReference type="Proteomes" id="UP001165065">
    <property type="component" value="Unassembled WGS sequence"/>
</dbReference>
<dbReference type="PANTHER" id="PTHR47372:SF11">
    <property type="entry name" value="RE19971P"/>
    <property type="match status" value="1"/>
</dbReference>
<comment type="caution">
    <text evidence="4">The sequence shown here is derived from an EMBL/GenBank/DDBJ whole genome shotgun (WGS) entry which is preliminary data.</text>
</comment>
<keyword evidence="3" id="KW-1133">Transmembrane helix</keyword>
<gene>
    <name evidence="4" type="ORF">TrCOL_g13344</name>
</gene>
<feature type="transmembrane region" description="Helical" evidence="3">
    <location>
        <begin position="994"/>
        <end position="1018"/>
    </location>
</feature>
<accession>A0A9W7GRT8</accession>
<proteinExistence type="predicted"/>
<evidence type="ECO:0000256" key="2">
    <source>
        <dbReference type="SAM" id="MobiDB-lite"/>
    </source>
</evidence>
<evidence type="ECO:0000256" key="1">
    <source>
        <dbReference type="SAM" id="Coils"/>
    </source>
</evidence>
<evidence type="ECO:0000313" key="4">
    <source>
        <dbReference type="EMBL" id="GMI48963.1"/>
    </source>
</evidence>
<feature type="transmembrane region" description="Helical" evidence="3">
    <location>
        <begin position="509"/>
        <end position="528"/>
    </location>
</feature>
<keyword evidence="5" id="KW-1185">Reference proteome</keyword>
<name>A0A9W7GRT8_9STRA</name>
<feature type="coiled-coil region" evidence="1">
    <location>
        <begin position="1475"/>
        <end position="1524"/>
    </location>
</feature>
<feature type="transmembrane region" description="Helical" evidence="3">
    <location>
        <begin position="951"/>
        <end position="974"/>
    </location>
</feature>
<dbReference type="OrthoDB" id="10267777at2759"/>
<protein>
    <submittedName>
        <fullName evidence="4">Uncharacterized protein</fullName>
    </submittedName>
</protein>
<feature type="transmembrane region" description="Helical" evidence="3">
    <location>
        <begin position="35"/>
        <end position="54"/>
    </location>
</feature>
<evidence type="ECO:0000313" key="5">
    <source>
        <dbReference type="Proteomes" id="UP001165065"/>
    </source>
</evidence>
<dbReference type="EMBL" id="BRYA01000450">
    <property type="protein sequence ID" value="GMI48963.1"/>
    <property type="molecule type" value="Genomic_DNA"/>
</dbReference>
<feature type="region of interest" description="Disordered" evidence="2">
    <location>
        <begin position="738"/>
        <end position="771"/>
    </location>
</feature>
<feature type="coiled-coil region" evidence="1">
    <location>
        <begin position="1313"/>
        <end position="1362"/>
    </location>
</feature>
<reference evidence="5" key="1">
    <citation type="journal article" date="2023" name="Commun. Biol.">
        <title>Genome analysis of Parmales, the sister group of diatoms, reveals the evolutionary specialization of diatoms from phago-mixotrophs to photoautotrophs.</title>
        <authorList>
            <person name="Ban H."/>
            <person name="Sato S."/>
            <person name="Yoshikawa S."/>
            <person name="Yamada K."/>
            <person name="Nakamura Y."/>
            <person name="Ichinomiya M."/>
            <person name="Sato N."/>
            <person name="Blanc-Mathieu R."/>
            <person name="Endo H."/>
            <person name="Kuwata A."/>
            <person name="Ogata H."/>
        </authorList>
    </citation>
    <scope>NUCLEOTIDE SEQUENCE [LARGE SCALE GENOMIC DNA]</scope>
</reference>
<feature type="transmembrane region" description="Helical" evidence="3">
    <location>
        <begin position="1580"/>
        <end position="1599"/>
    </location>
</feature>
<keyword evidence="3" id="KW-0472">Membrane</keyword>
<organism evidence="4 5">
    <name type="scientific">Triparma columacea</name>
    <dbReference type="NCBI Taxonomy" id="722753"/>
    <lineage>
        <taxon>Eukaryota</taxon>
        <taxon>Sar</taxon>
        <taxon>Stramenopiles</taxon>
        <taxon>Ochrophyta</taxon>
        <taxon>Bolidophyceae</taxon>
        <taxon>Parmales</taxon>
        <taxon>Triparmaceae</taxon>
        <taxon>Triparma</taxon>
    </lineage>
</organism>
<feature type="compositionally biased region" description="Basic and acidic residues" evidence="2">
    <location>
        <begin position="687"/>
        <end position="703"/>
    </location>
</feature>
<evidence type="ECO:0000256" key="3">
    <source>
        <dbReference type="SAM" id="Phobius"/>
    </source>
</evidence>
<keyword evidence="1" id="KW-0175">Coiled coil</keyword>
<feature type="compositionally biased region" description="Basic and acidic residues" evidence="2">
    <location>
        <begin position="760"/>
        <end position="771"/>
    </location>
</feature>
<feature type="region of interest" description="Disordered" evidence="2">
    <location>
        <begin position="663"/>
        <end position="704"/>
    </location>
</feature>